<feature type="transmembrane region" description="Helical" evidence="6">
    <location>
        <begin position="20"/>
        <end position="38"/>
    </location>
</feature>
<gene>
    <name evidence="8" type="ORF">J2S04_000906</name>
</gene>
<evidence type="ECO:0000256" key="4">
    <source>
        <dbReference type="ARBA" id="ARBA00022989"/>
    </source>
</evidence>
<evidence type="ECO:0000256" key="5">
    <source>
        <dbReference type="ARBA" id="ARBA00023136"/>
    </source>
</evidence>
<feature type="transmembrane region" description="Helical" evidence="6">
    <location>
        <begin position="346"/>
        <end position="364"/>
    </location>
</feature>
<dbReference type="EMBL" id="JAURUO010000004">
    <property type="protein sequence ID" value="MDP9727975.1"/>
    <property type="molecule type" value="Genomic_DNA"/>
</dbReference>
<feature type="transmembrane region" description="Helical" evidence="6">
    <location>
        <begin position="107"/>
        <end position="130"/>
    </location>
</feature>
<dbReference type="Gene3D" id="1.20.1250.20">
    <property type="entry name" value="MFS general substrate transporter like domains"/>
    <property type="match status" value="1"/>
</dbReference>
<reference evidence="8 9" key="1">
    <citation type="submission" date="2023-07" db="EMBL/GenBank/DDBJ databases">
        <title>Genomic Encyclopedia of Type Strains, Phase IV (KMG-IV): sequencing the most valuable type-strain genomes for metagenomic binning, comparative biology and taxonomic classification.</title>
        <authorList>
            <person name="Goeker M."/>
        </authorList>
    </citation>
    <scope>NUCLEOTIDE SEQUENCE [LARGE SCALE GENOMIC DNA]</scope>
    <source>
        <strain evidence="8 9">DSM 25924</strain>
    </source>
</reference>
<accession>A0ABT9LUN1</accession>
<dbReference type="Pfam" id="PF07690">
    <property type="entry name" value="MFS_1"/>
    <property type="match status" value="1"/>
</dbReference>
<comment type="caution">
    <text evidence="8">The sequence shown here is derived from an EMBL/GenBank/DDBJ whole genome shotgun (WGS) entry which is preliminary data.</text>
</comment>
<evidence type="ECO:0000313" key="9">
    <source>
        <dbReference type="Proteomes" id="UP001229209"/>
    </source>
</evidence>
<feature type="transmembrane region" description="Helical" evidence="6">
    <location>
        <begin position="50"/>
        <end position="73"/>
    </location>
</feature>
<feature type="transmembrane region" description="Helical" evidence="6">
    <location>
        <begin position="223"/>
        <end position="244"/>
    </location>
</feature>
<evidence type="ECO:0000259" key="7">
    <source>
        <dbReference type="PROSITE" id="PS50850"/>
    </source>
</evidence>
<dbReference type="InterPro" id="IPR036259">
    <property type="entry name" value="MFS_trans_sf"/>
</dbReference>
<keyword evidence="2" id="KW-0813">Transport</keyword>
<dbReference type="InterPro" id="IPR020846">
    <property type="entry name" value="MFS_dom"/>
</dbReference>
<feature type="transmembrane region" description="Helical" evidence="6">
    <location>
        <begin position="173"/>
        <end position="192"/>
    </location>
</feature>
<feature type="transmembrane region" description="Helical" evidence="6">
    <location>
        <begin position="370"/>
        <end position="391"/>
    </location>
</feature>
<evidence type="ECO:0000256" key="6">
    <source>
        <dbReference type="SAM" id="Phobius"/>
    </source>
</evidence>
<keyword evidence="3 6" id="KW-0812">Transmembrane</keyword>
<keyword evidence="9" id="KW-1185">Reference proteome</keyword>
<name>A0ABT9LUN1_9BACL</name>
<evidence type="ECO:0000256" key="3">
    <source>
        <dbReference type="ARBA" id="ARBA00022692"/>
    </source>
</evidence>
<feature type="transmembrane region" description="Helical" evidence="6">
    <location>
        <begin position="286"/>
        <end position="302"/>
    </location>
</feature>
<proteinExistence type="predicted"/>
<dbReference type="InterPro" id="IPR011701">
    <property type="entry name" value="MFS"/>
</dbReference>
<dbReference type="PANTHER" id="PTHR42910:SF1">
    <property type="entry name" value="MAJOR FACILITATOR SUPERFAMILY (MFS) PROFILE DOMAIN-CONTAINING PROTEIN"/>
    <property type="match status" value="1"/>
</dbReference>
<evidence type="ECO:0000313" key="8">
    <source>
        <dbReference type="EMBL" id="MDP9727975.1"/>
    </source>
</evidence>
<dbReference type="SUPFAM" id="SSF103473">
    <property type="entry name" value="MFS general substrate transporter"/>
    <property type="match status" value="1"/>
</dbReference>
<feature type="transmembrane region" description="Helical" evidence="6">
    <location>
        <begin position="256"/>
        <end position="274"/>
    </location>
</feature>
<feature type="domain" description="Major facilitator superfamily (MFS) profile" evidence="7">
    <location>
        <begin position="19"/>
        <end position="401"/>
    </location>
</feature>
<feature type="transmembrane region" description="Helical" evidence="6">
    <location>
        <begin position="142"/>
        <end position="161"/>
    </location>
</feature>
<dbReference type="RefSeq" id="WP_306953529.1">
    <property type="nucleotide sequence ID" value="NZ_JAURUO010000004.1"/>
</dbReference>
<evidence type="ECO:0000256" key="2">
    <source>
        <dbReference type="ARBA" id="ARBA00022448"/>
    </source>
</evidence>
<keyword evidence="5 6" id="KW-0472">Membrane</keyword>
<sequence length="401" mass="42907">MNTYTSSAASGGQALSRRLLLVMAIASGAAVANLYYVQPLLAEIGQTFHASTHALGILSMLTQVGYACGLLFFVPLGDRFEQRRLIVILLILVSILLAAMATSVSMLWLWIFAFLVGLTTVVPQIIIPLAANMADETNRGKVVGVVMSGLLIGVLLARAFAGLLGSELGWRSVFEIAAIFMIALALLLYFMLPVSPPKSKLQARDIFLSLWQLIRTLPTLREAALMGGLLFAAFSAFWTTLVFRLSTSPYHYGAEVAGFFGLLGVAGASIAPVAGRLADRMPARRVAFLGALCTLLSFLVFAGLSAHLWGLILGVILLDLGVQAAQISNQARIYSLRPDARNRLNTVYMTSYFIGGALGSAIGADMYAHFHWLGVASVGFVCSFAAALAAARPVKRMVSQK</sequence>
<evidence type="ECO:0000256" key="1">
    <source>
        <dbReference type="ARBA" id="ARBA00004651"/>
    </source>
</evidence>
<feature type="transmembrane region" description="Helical" evidence="6">
    <location>
        <begin position="308"/>
        <end position="325"/>
    </location>
</feature>
<organism evidence="8 9">
    <name type="scientific">Alicyclobacillus tolerans</name>
    <dbReference type="NCBI Taxonomy" id="90970"/>
    <lineage>
        <taxon>Bacteria</taxon>
        <taxon>Bacillati</taxon>
        <taxon>Bacillota</taxon>
        <taxon>Bacilli</taxon>
        <taxon>Bacillales</taxon>
        <taxon>Alicyclobacillaceae</taxon>
        <taxon>Alicyclobacillus</taxon>
    </lineage>
</organism>
<dbReference type="CDD" id="cd17324">
    <property type="entry name" value="MFS_NepI_like"/>
    <property type="match status" value="1"/>
</dbReference>
<keyword evidence="4 6" id="KW-1133">Transmembrane helix</keyword>
<dbReference type="Proteomes" id="UP001229209">
    <property type="component" value="Unassembled WGS sequence"/>
</dbReference>
<dbReference type="PANTHER" id="PTHR42910">
    <property type="entry name" value="TRANSPORTER SCO4007-RELATED"/>
    <property type="match status" value="1"/>
</dbReference>
<protein>
    <submittedName>
        <fullName evidence="8">MFS family arabinose efflux permease</fullName>
    </submittedName>
</protein>
<comment type="subcellular location">
    <subcellularLocation>
        <location evidence="1">Cell membrane</location>
        <topology evidence="1">Multi-pass membrane protein</topology>
    </subcellularLocation>
</comment>
<dbReference type="PROSITE" id="PS50850">
    <property type="entry name" value="MFS"/>
    <property type="match status" value="1"/>
</dbReference>
<feature type="transmembrane region" description="Helical" evidence="6">
    <location>
        <begin position="85"/>
        <end position="101"/>
    </location>
</feature>